<evidence type="ECO:0000313" key="2">
    <source>
        <dbReference type="Proteomes" id="UP000818029"/>
    </source>
</evidence>
<keyword evidence="2" id="KW-1185">Reference proteome</keyword>
<dbReference type="GeneID" id="107895411"/>
<accession>A0A1U8IDA9</accession>
<gene>
    <name evidence="3" type="primary">LOC107895411</name>
</gene>
<dbReference type="PaxDb" id="3635-A0A1U8IDA9"/>
<reference evidence="3" key="2">
    <citation type="submission" date="2025-08" db="UniProtKB">
        <authorList>
            <consortium name="RefSeq"/>
        </authorList>
    </citation>
    <scope>IDENTIFICATION</scope>
</reference>
<organism evidence="2 3">
    <name type="scientific">Gossypium hirsutum</name>
    <name type="common">Upland cotton</name>
    <name type="synonym">Gossypium mexicanum</name>
    <dbReference type="NCBI Taxonomy" id="3635"/>
    <lineage>
        <taxon>Eukaryota</taxon>
        <taxon>Viridiplantae</taxon>
        <taxon>Streptophyta</taxon>
        <taxon>Embryophyta</taxon>
        <taxon>Tracheophyta</taxon>
        <taxon>Spermatophyta</taxon>
        <taxon>Magnoliopsida</taxon>
        <taxon>eudicotyledons</taxon>
        <taxon>Gunneridae</taxon>
        <taxon>Pentapetalae</taxon>
        <taxon>rosids</taxon>
        <taxon>malvids</taxon>
        <taxon>Malvales</taxon>
        <taxon>Malvaceae</taxon>
        <taxon>Malvoideae</taxon>
        <taxon>Gossypium</taxon>
    </lineage>
</organism>
<feature type="coiled-coil region" evidence="1">
    <location>
        <begin position="66"/>
        <end position="128"/>
    </location>
</feature>
<dbReference type="OrthoDB" id="10460777at2759"/>
<dbReference type="AlphaFoldDB" id="A0A1U8IDA9"/>
<proteinExistence type="predicted"/>
<feature type="coiled-coil region" evidence="1">
    <location>
        <begin position="159"/>
        <end position="214"/>
    </location>
</feature>
<name>A0A1U8IDA9_GOSHI</name>
<dbReference type="KEGG" id="ghi:107895411"/>
<reference evidence="2" key="1">
    <citation type="journal article" date="2020" name="Nat. Genet.">
        <title>Genomic diversifications of five Gossypium allopolyploid species and their impact on cotton improvement.</title>
        <authorList>
            <person name="Chen Z.J."/>
            <person name="Sreedasyam A."/>
            <person name="Ando A."/>
            <person name="Song Q."/>
            <person name="De Santiago L.M."/>
            <person name="Hulse-Kemp A.M."/>
            <person name="Ding M."/>
            <person name="Ye W."/>
            <person name="Kirkbride R.C."/>
            <person name="Jenkins J."/>
            <person name="Plott C."/>
            <person name="Lovell J."/>
            <person name="Lin Y.M."/>
            <person name="Vaughn R."/>
            <person name="Liu B."/>
            <person name="Simpson S."/>
            <person name="Scheffler B.E."/>
            <person name="Wen L."/>
            <person name="Saski C.A."/>
            <person name="Grover C.E."/>
            <person name="Hu G."/>
            <person name="Conover J.L."/>
            <person name="Carlson J.W."/>
            <person name="Shu S."/>
            <person name="Boston L.B."/>
            <person name="Williams M."/>
            <person name="Peterson D.G."/>
            <person name="McGee K."/>
            <person name="Jones D.C."/>
            <person name="Wendel J.F."/>
            <person name="Stelly D.M."/>
            <person name="Grimwood J."/>
            <person name="Schmutz J."/>
        </authorList>
    </citation>
    <scope>NUCLEOTIDE SEQUENCE [LARGE SCALE GENOMIC DNA]</scope>
    <source>
        <strain evidence="2">cv. TM-1</strain>
    </source>
</reference>
<protein>
    <submittedName>
        <fullName evidence="3">Uncharacterized protein</fullName>
    </submittedName>
</protein>
<sequence length="307" mass="36359">MKKDRDTTKAWKEVHLMELALYADTITQDYDIWRKRQVNSQEVSSTNYTFQNPFLEEMPSELEITRHEFERIRVKLLRDISSLQEENYQLKIDVQIKKSQTVKIQREVEIVRNDLRDLHLENKKLRSTIKNSGLAKSSVEWKEEIRNIIGGMEFWKGKAKKEEEKAARAMIELRKKNAEYETVTAEFVTSQSERQELRRKIQDLENILQSHLDDSLEITRLKMDDHDVQDKYRSLEERHKAIEGTEAFSALSAKEFSLVPDLVLPPKFKVPDFEKYDGTRCLKTHLVMSCWKMTGYVNEDKLLIHCF</sequence>
<dbReference type="Proteomes" id="UP000818029">
    <property type="component" value="Chromosome A10"/>
</dbReference>
<evidence type="ECO:0000256" key="1">
    <source>
        <dbReference type="SAM" id="Coils"/>
    </source>
</evidence>
<keyword evidence="1" id="KW-0175">Coiled coil</keyword>
<evidence type="ECO:0000313" key="3">
    <source>
        <dbReference type="RefSeq" id="XP_016676186.1"/>
    </source>
</evidence>
<dbReference type="RefSeq" id="XP_016676186.1">
    <property type="nucleotide sequence ID" value="XM_016820697.1"/>
</dbReference>